<dbReference type="AlphaFoldDB" id="A0A197JU30"/>
<accession>A0A197JU30</accession>
<evidence type="ECO:0000313" key="1">
    <source>
        <dbReference type="EMBL" id="OAQ28488.1"/>
    </source>
</evidence>
<protein>
    <submittedName>
        <fullName evidence="1">Uncharacterized protein</fullName>
    </submittedName>
</protein>
<keyword evidence="2" id="KW-1185">Reference proteome</keyword>
<sequence>MSGSRRGERGYRIAKYKAQNNNEKPLRETCQSLIVTVIATTTTSAAIPIAHYSILAARFQLQPIGPDSIIIQAQLVDVICACLVVLESDALIALRVFVVHEEPLYPVRFTVSTNNTN</sequence>
<evidence type="ECO:0000313" key="2">
    <source>
        <dbReference type="Proteomes" id="UP000078512"/>
    </source>
</evidence>
<name>A0A197JU30_9FUNG</name>
<dbReference type="Proteomes" id="UP000078512">
    <property type="component" value="Unassembled WGS sequence"/>
</dbReference>
<gene>
    <name evidence="1" type="ORF">K457DRAFT_126544</name>
</gene>
<proteinExistence type="predicted"/>
<reference evidence="1 2" key="1">
    <citation type="submission" date="2016-05" db="EMBL/GenBank/DDBJ databases">
        <title>Genome sequencing reveals origins of a unique bacterial endosymbiosis in the earliest lineages of terrestrial Fungi.</title>
        <authorList>
            <consortium name="DOE Joint Genome Institute"/>
            <person name="Uehling J."/>
            <person name="Gryganskyi A."/>
            <person name="Hameed K."/>
            <person name="Tschaplinski T."/>
            <person name="Misztal P."/>
            <person name="Wu S."/>
            <person name="Desiro A."/>
            <person name="Vande Pol N."/>
            <person name="Du Z.-Y."/>
            <person name="Zienkiewicz A."/>
            <person name="Zienkiewicz K."/>
            <person name="Morin E."/>
            <person name="Tisserant E."/>
            <person name="Splivallo R."/>
            <person name="Hainaut M."/>
            <person name="Henrissat B."/>
            <person name="Ohm R."/>
            <person name="Kuo A."/>
            <person name="Yan J."/>
            <person name="Lipzen A."/>
            <person name="Nolan M."/>
            <person name="Labutti K."/>
            <person name="Barry K."/>
            <person name="Goldstein A."/>
            <person name="Labbe J."/>
            <person name="Schadt C."/>
            <person name="Tuskan G."/>
            <person name="Grigoriev I."/>
            <person name="Martin F."/>
            <person name="Vilgalys R."/>
            <person name="Bonito G."/>
        </authorList>
    </citation>
    <scope>NUCLEOTIDE SEQUENCE [LARGE SCALE GENOMIC DNA]</scope>
    <source>
        <strain evidence="1 2">AG-77</strain>
    </source>
</reference>
<organism evidence="1 2">
    <name type="scientific">Linnemannia elongata AG-77</name>
    <dbReference type="NCBI Taxonomy" id="1314771"/>
    <lineage>
        <taxon>Eukaryota</taxon>
        <taxon>Fungi</taxon>
        <taxon>Fungi incertae sedis</taxon>
        <taxon>Mucoromycota</taxon>
        <taxon>Mortierellomycotina</taxon>
        <taxon>Mortierellomycetes</taxon>
        <taxon>Mortierellales</taxon>
        <taxon>Mortierellaceae</taxon>
        <taxon>Linnemannia</taxon>
    </lineage>
</organism>
<dbReference type="EMBL" id="KV442048">
    <property type="protein sequence ID" value="OAQ28488.1"/>
    <property type="molecule type" value="Genomic_DNA"/>
</dbReference>